<dbReference type="NCBIfam" id="TIGR01217">
    <property type="entry name" value="ac_ac_CoA_syn"/>
    <property type="match status" value="1"/>
</dbReference>
<dbReference type="PANTHER" id="PTHR42921">
    <property type="entry name" value="ACETOACETYL-COA SYNTHETASE"/>
    <property type="match status" value="1"/>
</dbReference>
<dbReference type="NCBIfam" id="NF002937">
    <property type="entry name" value="PRK03584.1"/>
    <property type="match status" value="1"/>
</dbReference>
<evidence type="ECO:0000256" key="1">
    <source>
        <dbReference type="ARBA" id="ARBA00006432"/>
    </source>
</evidence>
<evidence type="ECO:0000259" key="7">
    <source>
        <dbReference type="Pfam" id="PF16177"/>
    </source>
</evidence>
<evidence type="ECO:0000256" key="3">
    <source>
        <dbReference type="ARBA" id="ARBA00022741"/>
    </source>
</evidence>
<proteinExistence type="inferred from homology"/>
<dbReference type="EC" id="6.2.1.16" evidence="8"/>
<evidence type="ECO:0000313" key="9">
    <source>
        <dbReference type="Proteomes" id="UP001327093"/>
    </source>
</evidence>
<dbReference type="GO" id="GO:0030729">
    <property type="term" value="F:acetoacetate-CoA ligase activity"/>
    <property type="evidence" value="ECO:0007669"/>
    <property type="project" value="UniProtKB-EC"/>
</dbReference>
<dbReference type="Gene3D" id="3.40.50.12780">
    <property type="entry name" value="N-terminal domain of ligase-like"/>
    <property type="match status" value="1"/>
</dbReference>
<dbReference type="PROSITE" id="PS00455">
    <property type="entry name" value="AMP_BINDING"/>
    <property type="match status" value="1"/>
</dbReference>
<keyword evidence="3" id="KW-0547">Nucleotide-binding</keyword>
<keyword evidence="9" id="KW-1185">Reference proteome</keyword>
<dbReference type="InterPro" id="IPR042099">
    <property type="entry name" value="ANL_N_sf"/>
</dbReference>
<dbReference type="Proteomes" id="UP001327093">
    <property type="component" value="Unassembled WGS sequence"/>
</dbReference>
<accession>A0ABU6AIU1</accession>
<comment type="similarity">
    <text evidence="1">Belongs to the ATP-dependent AMP-binding enzyme family.</text>
</comment>
<evidence type="ECO:0000256" key="4">
    <source>
        <dbReference type="ARBA" id="ARBA00022840"/>
    </source>
</evidence>
<keyword evidence="4" id="KW-0067">ATP-binding</keyword>
<dbReference type="RefSeq" id="WP_324268803.1">
    <property type="nucleotide sequence ID" value="NZ_JAWLNX010000027.1"/>
</dbReference>
<gene>
    <name evidence="8" type="ORF">R4I43_28575</name>
</gene>
<dbReference type="Gene3D" id="3.30.300.30">
    <property type="match status" value="1"/>
</dbReference>
<protein>
    <submittedName>
        <fullName evidence="8">Acetoacetate--CoA ligase</fullName>
        <ecNumber evidence="8">6.2.1.16</ecNumber>
    </submittedName>
</protein>
<sequence length="676" mass="72693">MSNAADRAGRAAPGLAVEGSSNSEANSVGSGAVLREPDLASLGATGIGQYAQWLADTRGRAFADYDELWKWSVSEPEEFWASIWDYFSIRGSYTSVLGSTDMPGAQWFPGAKLNYAEHLLDVGGDPDRVAIIARCQTRGPIELTMGELADQVGRIRSALVGLGVGAGDRVVGYLPNIPEAVVAFLACASLGAIWACCPPEFGARSVVDRLAQVEPKVLISTTGYTYGDKKVDRAAELDAIRAGLPTVRHVIGVDYGDYRTDEVLRWDDLLAREPEALSFEQVGFDHPLWILFSSGTTGLPKAIVHGHGGILLEHLKTHALHLDIRPGDRILWTTTTAWTVWNCLVSALLVKATIVLTDGNPLYPDLPEQWRVIADTGATLFGASPAYVMACRKAGLEPAKDNDLSALRTLCITGAPLPAEGFDWLYEKLGPDVIVNSISGGTDICGNFLSGSPWQAVYRGELAGPALGVDVTAYDEDGNETVGAVGELVVRAPMPSMPVKFWGDEGDQRYLESYFDTYPSVWRHGDWVSMSDRRSFIIHGRSDATLNRGGVRLGTGEYYAVVENLPEVLDSLVVHLEDSEGGAGTLVLFVLLGTGFELDEAVQARIRAALRSDLSPRHVPDVIAAVPAIPRTLTGKKLEKPVKQILKGRPAREVVSPGAVTGFDAIDAFVKIGAKL</sequence>
<dbReference type="Pfam" id="PF00501">
    <property type="entry name" value="AMP-binding"/>
    <property type="match status" value="1"/>
</dbReference>
<dbReference type="PANTHER" id="PTHR42921:SF1">
    <property type="entry name" value="ACETOACETYL-COA SYNTHETASE"/>
    <property type="match status" value="1"/>
</dbReference>
<dbReference type="SUPFAM" id="SSF56801">
    <property type="entry name" value="Acetyl-CoA synthetase-like"/>
    <property type="match status" value="1"/>
</dbReference>
<reference evidence="8 9" key="1">
    <citation type="submission" date="2023-10" db="EMBL/GenBank/DDBJ databases">
        <title>Saccharopolyspora sp. nov., isolated from mangrove soil.</title>
        <authorList>
            <person name="Lu Y."/>
            <person name="Liu W."/>
        </authorList>
    </citation>
    <scope>NUCLEOTIDE SEQUENCE [LARGE SCALE GENOMIC DNA]</scope>
    <source>
        <strain evidence="8 9">S2-29</strain>
    </source>
</reference>
<feature type="region of interest" description="Disordered" evidence="5">
    <location>
        <begin position="1"/>
        <end position="28"/>
    </location>
</feature>
<feature type="compositionally biased region" description="Polar residues" evidence="5">
    <location>
        <begin position="19"/>
        <end position="28"/>
    </location>
</feature>
<feature type="domain" description="Acetyl-coenzyme A synthetase N-terminal" evidence="7">
    <location>
        <begin position="65"/>
        <end position="118"/>
    </location>
</feature>
<dbReference type="InterPro" id="IPR045851">
    <property type="entry name" value="AMP-bd_C_sf"/>
</dbReference>
<evidence type="ECO:0000313" key="8">
    <source>
        <dbReference type="EMBL" id="MEB3371368.1"/>
    </source>
</evidence>
<evidence type="ECO:0000256" key="2">
    <source>
        <dbReference type="ARBA" id="ARBA00022598"/>
    </source>
</evidence>
<dbReference type="InterPro" id="IPR032387">
    <property type="entry name" value="ACAS_N"/>
</dbReference>
<dbReference type="InterPro" id="IPR005914">
    <property type="entry name" value="Acac_CoA_synth"/>
</dbReference>
<feature type="domain" description="AMP-dependent synthetase/ligase" evidence="6">
    <location>
        <begin position="124"/>
        <end position="493"/>
    </location>
</feature>
<dbReference type="Pfam" id="PF16177">
    <property type="entry name" value="ACAS_N"/>
    <property type="match status" value="1"/>
</dbReference>
<evidence type="ECO:0000256" key="5">
    <source>
        <dbReference type="SAM" id="MobiDB-lite"/>
    </source>
</evidence>
<name>A0ABU6AIU1_9PSEU</name>
<keyword evidence="2 8" id="KW-0436">Ligase</keyword>
<organism evidence="8 9">
    <name type="scientific">Saccharopolyspora mangrovi</name>
    <dbReference type="NCBI Taxonomy" id="3082379"/>
    <lineage>
        <taxon>Bacteria</taxon>
        <taxon>Bacillati</taxon>
        <taxon>Actinomycetota</taxon>
        <taxon>Actinomycetes</taxon>
        <taxon>Pseudonocardiales</taxon>
        <taxon>Pseudonocardiaceae</taxon>
        <taxon>Saccharopolyspora</taxon>
    </lineage>
</organism>
<dbReference type="InterPro" id="IPR000873">
    <property type="entry name" value="AMP-dep_synth/lig_dom"/>
</dbReference>
<dbReference type="EMBL" id="JAWLNX010000027">
    <property type="protein sequence ID" value="MEB3371368.1"/>
    <property type="molecule type" value="Genomic_DNA"/>
</dbReference>
<evidence type="ECO:0000259" key="6">
    <source>
        <dbReference type="Pfam" id="PF00501"/>
    </source>
</evidence>
<comment type="caution">
    <text evidence="8">The sequence shown here is derived from an EMBL/GenBank/DDBJ whole genome shotgun (WGS) entry which is preliminary data.</text>
</comment>
<dbReference type="InterPro" id="IPR020845">
    <property type="entry name" value="AMP-binding_CS"/>
</dbReference>